<dbReference type="AlphaFoldDB" id="A0A068NV06"/>
<proteinExistence type="inferred from homology"/>
<dbReference type="InterPro" id="IPR003796">
    <property type="entry name" value="RNR_NrdR-like"/>
</dbReference>
<dbReference type="RefSeq" id="WP_025228886.1">
    <property type="nucleotide sequence ID" value="NZ_CP007139.1"/>
</dbReference>
<keyword evidence="7" id="KW-0479">Metal-binding</keyword>
<sequence>MQCPFCGGADQKVLDSRPCIDGEAIRRRRECLACGRRFTTFERPERPRIFVIKRDGTRAEFSRDKVFDSMRIACRKRPVSVETIRVLSERIERDLYQDFEDEVTTKEIGARVMRELAPVDTVAYVRFASVYQEFETVSDFARLIEEVQREQSLAPYRGLQESLL</sequence>
<keyword evidence="2 7" id="KW-0547">Nucleotide-binding</keyword>
<evidence type="ECO:0000313" key="10">
    <source>
        <dbReference type="Proteomes" id="UP000027982"/>
    </source>
</evidence>
<dbReference type="PANTHER" id="PTHR30455">
    <property type="entry name" value="TRANSCRIPTIONAL REPRESSOR NRDR"/>
    <property type="match status" value="1"/>
</dbReference>
<reference evidence="9 10" key="1">
    <citation type="journal article" date="2014" name="PLoS ONE">
        <title>The first complete genome sequence of the class fimbriimonadia in the phylum armatimonadetes.</title>
        <authorList>
            <person name="Hu Z.Y."/>
            <person name="Wang Y.Z."/>
            <person name="Im W.T."/>
            <person name="Wang S.Y."/>
            <person name="Zhao G.P."/>
            <person name="Zheng H.J."/>
            <person name="Quan Z.X."/>
        </authorList>
    </citation>
    <scope>NUCLEOTIDE SEQUENCE [LARGE SCALE GENOMIC DNA]</scope>
    <source>
        <strain evidence="9">Gsoil 348</strain>
    </source>
</reference>
<evidence type="ECO:0000256" key="7">
    <source>
        <dbReference type="HAMAP-Rule" id="MF_00440"/>
    </source>
</evidence>
<keyword evidence="6 7" id="KW-0804">Transcription</keyword>
<evidence type="ECO:0000256" key="2">
    <source>
        <dbReference type="ARBA" id="ARBA00022741"/>
    </source>
</evidence>
<dbReference type="GO" id="GO:0005524">
    <property type="term" value="F:ATP binding"/>
    <property type="evidence" value="ECO:0007669"/>
    <property type="project" value="UniProtKB-UniRule"/>
</dbReference>
<keyword evidence="10" id="KW-1185">Reference proteome</keyword>
<comment type="function">
    <text evidence="7">Negatively regulates transcription of bacterial ribonucleotide reductase nrd genes and operons by binding to NrdR-boxes.</text>
</comment>
<dbReference type="Proteomes" id="UP000027982">
    <property type="component" value="Chromosome"/>
</dbReference>
<dbReference type="PANTHER" id="PTHR30455:SF2">
    <property type="entry name" value="TRANSCRIPTIONAL REPRESSOR NRDR"/>
    <property type="match status" value="1"/>
</dbReference>
<dbReference type="NCBIfam" id="TIGR00244">
    <property type="entry name" value="transcriptional regulator NrdR"/>
    <property type="match status" value="1"/>
</dbReference>
<evidence type="ECO:0000256" key="3">
    <source>
        <dbReference type="ARBA" id="ARBA00022840"/>
    </source>
</evidence>
<dbReference type="InterPro" id="IPR055173">
    <property type="entry name" value="NrdR-like_N"/>
</dbReference>
<dbReference type="KEGG" id="fgi:OP10G_3829"/>
<gene>
    <name evidence="7" type="primary">nrdR</name>
    <name evidence="9" type="ORF">OP10G_3829</name>
</gene>
<dbReference type="EMBL" id="CP007139">
    <property type="protein sequence ID" value="AIE87197.1"/>
    <property type="molecule type" value="Genomic_DNA"/>
</dbReference>
<dbReference type="STRING" id="661478.OP10G_3829"/>
<dbReference type="HOGENOM" id="CLU_108412_0_0_0"/>
<dbReference type="PROSITE" id="PS51161">
    <property type="entry name" value="ATP_CONE"/>
    <property type="match status" value="1"/>
</dbReference>
<protein>
    <recommendedName>
        <fullName evidence="7">Transcriptional repressor NrdR</fullName>
    </recommendedName>
</protein>
<evidence type="ECO:0000313" key="9">
    <source>
        <dbReference type="EMBL" id="AIE87197.1"/>
    </source>
</evidence>
<accession>A0A068NV06</accession>
<feature type="zinc finger region" evidence="7">
    <location>
        <begin position="3"/>
        <end position="34"/>
    </location>
</feature>
<keyword evidence="3 7" id="KW-0067">ATP-binding</keyword>
<dbReference type="Pfam" id="PF22811">
    <property type="entry name" value="Zn_ribbon_NrdR"/>
    <property type="match status" value="1"/>
</dbReference>
<dbReference type="GO" id="GO:0003677">
    <property type="term" value="F:DNA binding"/>
    <property type="evidence" value="ECO:0007669"/>
    <property type="project" value="UniProtKB-KW"/>
</dbReference>
<dbReference type="GO" id="GO:0045892">
    <property type="term" value="P:negative regulation of DNA-templated transcription"/>
    <property type="evidence" value="ECO:0007669"/>
    <property type="project" value="UniProtKB-UniRule"/>
</dbReference>
<dbReference type="Pfam" id="PF03477">
    <property type="entry name" value="ATP-cone"/>
    <property type="match status" value="1"/>
</dbReference>
<keyword evidence="5 7" id="KW-0238">DNA-binding</keyword>
<evidence type="ECO:0000259" key="8">
    <source>
        <dbReference type="PROSITE" id="PS51161"/>
    </source>
</evidence>
<dbReference type="HAMAP" id="MF_00440">
    <property type="entry name" value="NrdR"/>
    <property type="match status" value="1"/>
</dbReference>
<dbReference type="InterPro" id="IPR005144">
    <property type="entry name" value="ATP-cone_dom"/>
</dbReference>
<dbReference type="OrthoDB" id="9807461at2"/>
<evidence type="ECO:0000256" key="4">
    <source>
        <dbReference type="ARBA" id="ARBA00023015"/>
    </source>
</evidence>
<feature type="domain" description="ATP-cone" evidence="8">
    <location>
        <begin position="49"/>
        <end position="139"/>
    </location>
</feature>
<evidence type="ECO:0000256" key="5">
    <source>
        <dbReference type="ARBA" id="ARBA00023125"/>
    </source>
</evidence>
<keyword evidence="7" id="KW-0863">Zinc-finger</keyword>
<comment type="similarity">
    <text evidence="7">Belongs to the NrdR family.</text>
</comment>
<comment type="cofactor">
    <cofactor evidence="7">
        <name>Zn(2+)</name>
        <dbReference type="ChEBI" id="CHEBI:29105"/>
    </cofactor>
    <text evidence="7">Binds 1 zinc ion.</text>
</comment>
<dbReference type="eggNOG" id="COG1327">
    <property type="taxonomic scope" value="Bacteria"/>
</dbReference>
<name>A0A068NV06_FIMGI</name>
<keyword evidence="4 7" id="KW-0805">Transcription regulation</keyword>
<keyword evidence="7" id="KW-0862">Zinc</keyword>
<evidence type="ECO:0000256" key="1">
    <source>
        <dbReference type="ARBA" id="ARBA00022491"/>
    </source>
</evidence>
<keyword evidence="1 7" id="KW-0678">Repressor</keyword>
<evidence type="ECO:0000256" key="6">
    <source>
        <dbReference type="ARBA" id="ARBA00023163"/>
    </source>
</evidence>
<dbReference type="GO" id="GO:0008270">
    <property type="term" value="F:zinc ion binding"/>
    <property type="evidence" value="ECO:0007669"/>
    <property type="project" value="UniProtKB-UniRule"/>
</dbReference>
<organism evidence="9 10">
    <name type="scientific">Fimbriimonas ginsengisoli Gsoil 348</name>
    <dbReference type="NCBI Taxonomy" id="661478"/>
    <lineage>
        <taxon>Bacteria</taxon>
        <taxon>Bacillati</taxon>
        <taxon>Armatimonadota</taxon>
        <taxon>Fimbriimonadia</taxon>
        <taxon>Fimbriimonadales</taxon>
        <taxon>Fimbriimonadaceae</taxon>
        <taxon>Fimbriimonas</taxon>
    </lineage>
</organism>